<comment type="caution">
    <text evidence="8">The sequence shown here is derived from an EMBL/GenBank/DDBJ whole genome shotgun (WGS) entry which is preliminary data.</text>
</comment>
<keyword evidence="5 6" id="KW-0472">Membrane</keyword>
<accession>R4X848</accession>
<reference evidence="8 9" key="1">
    <citation type="journal article" date="2013" name="MBio">
        <title>Genome sequencing of the plant pathogen Taphrina deformans, the causal agent of peach leaf curl.</title>
        <authorList>
            <person name="Cisse O.H."/>
            <person name="Almeida J.M.G.C.F."/>
            <person name="Fonseca A."/>
            <person name="Kumar A.A."/>
            <person name="Salojaervi J."/>
            <person name="Overmyer K."/>
            <person name="Hauser P.M."/>
            <person name="Pagni M."/>
        </authorList>
    </citation>
    <scope>NUCLEOTIDE SEQUENCE [LARGE SCALE GENOMIC DNA]</scope>
    <source>
        <strain evidence="9">PYCC 5710 / ATCC 11124 / CBS 356.35 / IMI 108563 / JCM 9778 / NBRC 8474</strain>
    </source>
</reference>
<keyword evidence="9" id="KW-1185">Reference proteome</keyword>
<dbReference type="InterPro" id="IPR006968">
    <property type="entry name" value="RUS_fam"/>
</dbReference>
<dbReference type="InterPro" id="IPR054549">
    <property type="entry name" value="UVB_sens_RUS_dom"/>
</dbReference>
<evidence type="ECO:0000256" key="5">
    <source>
        <dbReference type="ARBA" id="ARBA00023136"/>
    </source>
</evidence>
<gene>
    <name evidence="8" type="ORF">TAPDE_001468</name>
</gene>
<dbReference type="VEuPathDB" id="FungiDB:TAPDE_001468"/>
<feature type="domain" description="Protein root UVB sensitive/RUS" evidence="7">
    <location>
        <begin position="2"/>
        <end position="225"/>
    </location>
</feature>
<dbReference type="Pfam" id="PF04884">
    <property type="entry name" value="UVB_sens_prot"/>
    <property type="match status" value="1"/>
</dbReference>
<keyword evidence="4 6" id="KW-1133">Transmembrane helix</keyword>
<dbReference type="OrthoDB" id="364779at2759"/>
<keyword evidence="3 6" id="KW-0812">Transmembrane</keyword>
<organism evidence="8 9">
    <name type="scientific">Taphrina deformans (strain PYCC 5710 / ATCC 11124 / CBS 356.35 / IMI 108563 / JCM 9778 / NBRC 8474)</name>
    <name type="common">Peach leaf curl fungus</name>
    <name type="synonym">Lalaria deformans</name>
    <dbReference type="NCBI Taxonomy" id="1097556"/>
    <lineage>
        <taxon>Eukaryota</taxon>
        <taxon>Fungi</taxon>
        <taxon>Dikarya</taxon>
        <taxon>Ascomycota</taxon>
        <taxon>Taphrinomycotina</taxon>
        <taxon>Taphrinomycetes</taxon>
        <taxon>Taphrinales</taxon>
        <taxon>Taphrinaceae</taxon>
        <taxon>Taphrina</taxon>
    </lineage>
</organism>
<evidence type="ECO:0000256" key="1">
    <source>
        <dbReference type="ARBA" id="ARBA00004370"/>
    </source>
</evidence>
<feature type="transmembrane region" description="Helical" evidence="6">
    <location>
        <begin position="162"/>
        <end position="179"/>
    </location>
</feature>
<evidence type="ECO:0000313" key="8">
    <source>
        <dbReference type="EMBL" id="CCG81653.1"/>
    </source>
</evidence>
<dbReference type="GO" id="GO:0016020">
    <property type="term" value="C:membrane"/>
    <property type="evidence" value="ECO:0007669"/>
    <property type="project" value="UniProtKB-SubCell"/>
</dbReference>
<evidence type="ECO:0000256" key="6">
    <source>
        <dbReference type="SAM" id="Phobius"/>
    </source>
</evidence>
<feature type="transmembrane region" description="Helical" evidence="6">
    <location>
        <begin position="185"/>
        <end position="204"/>
    </location>
</feature>
<dbReference type="PANTHER" id="PTHR12770:SF31">
    <property type="entry name" value="RUS FAMILY MEMBER 1"/>
    <property type="match status" value="1"/>
</dbReference>
<evidence type="ECO:0000256" key="2">
    <source>
        <dbReference type="ARBA" id="ARBA00007558"/>
    </source>
</evidence>
<comment type="similarity">
    <text evidence="2">Belongs to the RUS1 family.</text>
</comment>
<sequence>MPLDWRTTCTPDYLPYQVYDSCQAIFSSVAGLLAARESLVTMGVARAEASVQDALLLSVASETVGRAGGILFTWRYGRAFDHECKRFRFLADIFNDAGLVLGTASSAVRDPLVRTLVVLAAALLRALCGVCAGSSKAALTNHFAVADSSVADINAKDGSQETVIYLLGLLLGTLLVPALTSRPAIWVALALLLGLHLAANHAAVRSVHLATLNRHRLGLLLTRYFDAPAAVASPAQIALEEWLLVVPSTRFDATWITERNLHRFAGSLAKRQGRDPEEGQRVVVVAVDSAGKLGITARSDATHLDIMEAIFQTGLKTDDHTAWPAFVESAKSNGWHLDSDALAFDGLRFHSTKTRKDQ</sequence>
<dbReference type="AlphaFoldDB" id="R4X848"/>
<comment type="subcellular location">
    <subcellularLocation>
        <location evidence="1">Membrane</location>
    </subcellularLocation>
</comment>
<dbReference type="Proteomes" id="UP000013776">
    <property type="component" value="Unassembled WGS sequence"/>
</dbReference>
<protein>
    <recommendedName>
        <fullName evidence="7">Protein root UVB sensitive/RUS domain-containing protein</fullName>
    </recommendedName>
</protein>
<dbReference type="EMBL" id="CAHR02000052">
    <property type="protein sequence ID" value="CCG81653.1"/>
    <property type="molecule type" value="Genomic_DNA"/>
</dbReference>
<evidence type="ECO:0000256" key="3">
    <source>
        <dbReference type="ARBA" id="ARBA00022692"/>
    </source>
</evidence>
<evidence type="ECO:0000256" key="4">
    <source>
        <dbReference type="ARBA" id="ARBA00022989"/>
    </source>
</evidence>
<evidence type="ECO:0000259" key="7">
    <source>
        <dbReference type="Pfam" id="PF04884"/>
    </source>
</evidence>
<name>R4X848_TAPDE</name>
<evidence type="ECO:0000313" key="9">
    <source>
        <dbReference type="Proteomes" id="UP000013776"/>
    </source>
</evidence>
<proteinExistence type="inferred from homology"/>
<dbReference type="eggNOG" id="KOG4249">
    <property type="taxonomic scope" value="Eukaryota"/>
</dbReference>
<dbReference type="PANTHER" id="PTHR12770">
    <property type="entry name" value="RUS1 FAMILY PROTEIN C16ORF58"/>
    <property type="match status" value="1"/>
</dbReference>